<comment type="similarity">
    <text evidence="1">Belongs to the myoviridae tail sheath protein family.</text>
</comment>
<dbReference type="Proteomes" id="UP000711178">
    <property type="component" value="Unassembled WGS sequence"/>
</dbReference>
<proteinExistence type="inferred from homology"/>
<dbReference type="RefSeq" id="WP_043579117.1">
    <property type="nucleotide sequence ID" value="NZ_CP142381.1"/>
</dbReference>
<feature type="domain" description="Tail sheath protein subtilisin-like" evidence="2">
    <location>
        <begin position="192"/>
        <end position="357"/>
    </location>
</feature>
<dbReference type="Pfam" id="PF17482">
    <property type="entry name" value="Phage_sheath_1C"/>
    <property type="match status" value="1"/>
</dbReference>
<evidence type="ECO:0000256" key="1">
    <source>
        <dbReference type="ARBA" id="ARBA00008005"/>
    </source>
</evidence>
<keyword evidence="5" id="KW-1185">Reference proteome</keyword>
<evidence type="ECO:0000313" key="5">
    <source>
        <dbReference type="Proteomes" id="UP000711178"/>
    </source>
</evidence>
<dbReference type="EMBL" id="JAHDTB010000045">
    <property type="protein sequence ID" value="MBW8290328.1"/>
    <property type="molecule type" value="Genomic_DNA"/>
</dbReference>
<dbReference type="Gene3D" id="3.40.50.11780">
    <property type="match status" value="1"/>
</dbReference>
<dbReference type="PANTHER" id="PTHR35861:SF1">
    <property type="entry name" value="PHAGE TAIL SHEATH PROTEIN"/>
    <property type="match status" value="1"/>
</dbReference>
<dbReference type="Pfam" id="PF04984">
    <property type="entry name" value="Phage_sheath_1"/>
    <property type="match status" value="1"/>
</dbReference>
<dbReference type="InterPro" id="IPR052042">
    <property type="entry name" value="Tail_sheath_structural"/>
</dbReference>
<evidence type="ECO:0000259" key="3">
    <source>
        <dbReference type="Pfam" id="PF17482"/>
    </source>
</evidence>
<dbReference type="GeneID" id="89685577"/>
<evidence type="ECO:0000259" key="2">
    <source>
        <dbReference type="Pfam" id="PF04984"/>
    </source>
</evidence>
<gene>
    <name evidence="4" type="ORF">KIF53_22075</name>
</gene>
<accession>A0ABS7FJS0</accession>
<sequence>MPANFLHGVETIEVEKGARPVRVVKSATILLVGTAPKGKPGELTLCLSERDAAAFGRGHAGFTIPQALAAIYDQGAGTVLVLNVLDSSLHKSAVENENVSFDSSGRARLRHPAVMGLELKSLDGGRNYVAGVDYQLDADSGELSRLKAGAIASLATVRANYSYADPAKVTAADIIGGVDAAGRRTGLKAAKDAFSAFGFLAKLVIAPAYCTQASVAAEMVAVAEQTGAFALIDAPIGVSVQQALQGRGPGGAINFNVGSERAILCYPHLKVWDDQTNAPRLEPFSQRLAGVIARKDLDKGYWWSPSNTGIQGVIGIERPLTALLDDANAEVNLLNEAGIVTVFNAFGSGWEVWGNRSAAWPVLSHIRNFIPVRRTADIINESLRYFSKQYMDRPLDQPLIDSLVGSINAFFRKLIGDGAILGGHCWFDPARNVKEELAAGHLLLQYKFTPPPPMERLSLEAEISDEYLLNLKGER</sequence>
<reference evidence="4 5" key="1">
    <citation type="submission" date="2021-05" db="EMBL/GenBank/DDBJ databases">
        <title>Draft Whole Genome Sequencing Of Biosensor Chromobacterium violaceum Strain CV026 Reveals A Regulatory RNA In Chromobacterium violaceum Phenotype Regulatory Network.</title>
        <authorList>
            <person name="Hong K.W."/>
            <person name="Chan K.G."/>
            <person name="Chang C.-Y."/>
        </authorList>
    </citation>
    <scope>NUCLEOTIDE SEQUENCE [LARGE SCALE GENOMIC DNA]</scope>
    <source>
        <strain evidence="4 5">ATCC 31532</strain>
    </source>
</reference>
<protein>
    <submittedName>
        <fullName evidence="4">Phage tail sheath subtilisin-like domain-containing protein</fullName>
    </submittedName>
</protein>
<organism evidence="4 5">
    <name type="scientific">Chromobacterium subtsugae</name>
    <dbReference type="NCBI Taxonomy" id="251747"/>
    <lineage>
        <taxon>Bacteria</taxon>
        <taxon>Pseudomonadati</taxon>
        <taxon>Pseudomonadota</taxon>
        <taxon>Betaproteobacteria</taxon>
        <taxon>Neisseriales</taxon>
        <taxon>Chromobacteriaceae</taxon>
        <taxon>Chromobacterium</taxon>
    </lineage>
</organism>
<feature type="domain" description="Tail sheath protein C-terminal" evidence="3">
    <location>
        <begin position="369"/>
        <end position="463"/>
    </location>
</feature>
<dbReference type="InterPro" id="IPR020287">
    <property type="entry name" value="Tail_sheath_C"/>
</dbReference>
<evidence type="ECO:0000313" key="4">
    <source>
        <dbReference type="EMBL" id="MBW8290328.1"/>
    </source>
</evidence>
<comment type="caution">
    <text evidence="4">The sequence shown here is derived from an EMBL/GenBank/DDBJ whole genome shotgun (WGS) entry which is preliminary data.</text>
</comment>
<name>A0ABS7FJS0_9NEIS</name>
<dbReference type="PANTHER" id="PTHR35861">
    <property type="match status" value="1"/>
</dbReference>
<dbReference type="InterPro" id="IPR035089">
    <property type="entry name" value="Phage_sheath_subtilisin"/>
</dbReference>